<dbReference type="Gene3D" id="1.25.40.10">
    <property type="entry name" value="Tetratricopeptide repeat domain"/>
    <property type="match status" value="1"/>
</dbReference>
<feature type="region of interest" description="Disordered" evidence="1">
    <location>
        <begin position="107"/>
        <end position="139"/>
    </location>
</feature>
<name>A0A5C3NHK7_9AGAM</name>
<reference evidence="2 3" key="1">
    <citation type="journal article" date="2019" name="Nat. Ecol. Evol.">
        <title>Megaphylogeny resolves global patterns of mushroom evolution.</title>
        <authorList>
            <person name="Varga T."/>
            <person name="Krizsan K."/>
            <person name="Foldi C."/>
            <person name="Dima B."/>
            <person name="Sanchez-Garcia M."/>
            <person name="Sanchez-Ramirez S."/>
            <person name="Szollosi G.J."/>
            <person name="Szarkandi J.G."/>
            <person name="Papp V."/>
            <person name="Albert L."/>
            <person name="Andreopoulos W."/>
            <person name="Angelini C."/>
            <person name="Antonin V."/>
            <person name="Barry K.W."/>
            <person name="Bougher N.L."/>
            <person name="Buchanan P."/>
            <person name="Buyck B."/>
            <person name="Bense V."/>
            <person name="Catcheside P."/>
            <person name="Chovatia M."/>
            <person name="Cooper J."/>
            <person name="Damon W."/>
            <person name="Desjardin D."/>
            <person name="Finy P."/>
            <person name="Geml J."/>
            <person name="Haridas S."/>
            <person name="Hughes K."/>
            <person name="Justo A."/>
            <person name="Karasinski D."/>
            <person name="Kautmanova I."/>
            <person name="Kiss B."/>
            <person name="Kocsube S."/>
            <person name="Kotiranta H."/>
            <person name="LaButti K.M."/>
            <person name="Lechner B.E."/>
            <person name="Liimatainen K."/>
            <person name="Lipzen A."/>
            <person name="Lukacs Z."/>
            <person name="Mihaltcheva S."/>
            <person name="Morgado L.N."/>
            <person name="Niskanen T."/>
            <person name="Noordeloos M.E."/>
            <person name="Ohm R.A."/>
            <person name="Ortiz-Santana B."/>
            <person name="Ovrebo C."/>
            <person name="Racz N."/>
            <person name="Riley R."/>
            <person name="Savchenko A."/>
            <person name="Shiryaev A."/>
            <person name="Soop K."/>
            <person name="Spirin V."/>
            <person name="Szebenyi C."/>
            <person name="Tomsovsky M."/>
            <person name="Tulloss R.E."/>
            <person name="Uehling J."/>
            <person name="Grigoriev I.V."/>
            <person name="Vagvolgyi C."/>
            <person name="Papp T."/>
            <person name="Martin F.M."/>
            <person name="Miettinen O."/>
            <person name="Hibbett D.S."/>
            <person name="Nagy L.G."/>
        </authorList>
    </citation>
    <scope>NUCLEOTIDE SEQUENCE [LARGE SCALE GENOMIC DNA]</scope>
    <source>
        <strain evidence="2 3">OMC1185</strain>
    </source>
</reference>
<dbReference type="STRING" id="5364.A0A5C3NHK7"/>
<proteinExistence type="predicted"/>
<evidence type="ECO:0000313" key="2">
    <source>
        <dbReference type="EMBL" id="TFK55558.1"/>
    </source>
</evidence>
<dbReference type="InterPro" id="IPR011990">
    <property type="entry name" value="TPR-like_helical_dom_sf"/>
</dbReference>
<evidence type="ECO:0008006" key="4">
    <source>
        <dbReference type="Google" id="ProtNLM"/>
    </source>
</evidence>
<evidence type="ECO:0000313" key="3">
    <source>
        <dbReference type="Proteomes" id="UP000305948"/>
    </source>
</evidence>
<protein>
    <recommendedName>
        <fullName evidence="4">TPR-like protein</fullName>
    </recommendedName>
</protein>
<dbReference type="EMBL" id="ML213504">
    <property type="protein sequence ID" value="TFK55558.1"/>
    <property type="molecule type" value="Genomic_DNA"/>
</dbReference>
<organism evidence="2 3">
    <name type="scientific">Heliocybe sulcata</name>
    <dbReference type="NCBI Taxonomy" id="5364"/>
    <lineage>
        <taxon>Eukaryota</taxon>
        <taxon>Fungi</taxon>
        <taxon>Dikarya</taxon>
        <taxon>Basidiomycota</taxon>
        <taxon>Agaricomycotina</taxon>
        <taxon>Agaricomycetes</taxon>
        <taxon>Gloeophyllales</taxon>
        <taxon>Gloeophyllaceae</taxon>
        <taxon>Heliocybe</taxon>
    </lineage>
</organism>
<dbReference type="AlphaFoldDB" id="A0A5C3NHK7"/>
<keyword evidence="3" id="KW-1185">Reference proteome</keyword>
<dbReference type="Proteomes" id="UP000305948">
    <property type="component" value="Unassembled WGS sequence"/>
</dbReference>
<evidence type="ECO:0000256" key="1">
    <source>
        <dbReference type="SAM" id="MobiDB-lite"/>
    </source>
</evidence>
<accession>A0A5C3NHK7</accession>
<sequence length="139" mass="15788">MMLRYPEEKQSILRELALRLIQAEKYREALEELDLYLPSFPHQDNPVLHAYAGLVALYLSQSERVSQISDAGLLRMAKGHLERSRTLDPDNTVVQAFLDKISTLSQPSGTQIAQEEAHDSEEDVMNIDGDVQPRKRARA</sequence>
<gene>
    <name evidence="2" type="ORF">OE88DRAFT_1651928</name>
</gene>
<dbReference type="OrthoDB" id="2159786at2759"/>